<accession>A0AAW5R5I0</accession>
<dbReference type="GO" id="GO:0017150">
    <property type="term" value="F:tRNA dihydrouridine synthase activity"/>
    <property type="evidence" value="ECO:0007669"/>
    <property type="project" value="InterPro"/>
</dbReference>
<keyword evidence="8" id="KW-0694">RNA-binding</keyword>
<evidence type="ECO:0000256" key="10">
    <source>
        <dbReference type="ARBA" id="ARBA00048205"/>
    </source>
</evidence>
<dbReference type="AlphaFoldDB" id="A0AAW5R5I0"/>
<evidence type="ECO:0000256" key="12">
    <source>
        <dbReference type="PIRNR" id="PIRNR006621"/>
    </source>
</evidence>
<sequence>MSGITDAPFRRLAHRFGASLVVSEMVASEELVQQKPDAVLRIEGEGVAPNVVQLAGCESKWMAEGARLAVDAGADIVDINMGCPSRRVANRWSGSALMRDLDNAARLIAATVGAVAVPVTLKMRLGWDRDSLNAAELAMRAEALGVQMITVHARTRCDFYKGPVDWPAVRAVVEAVDVPVVVNGDILGLEDAREALARSGADAVMVGRGACGRPWQVGAIARALEAGASELEPAPEDIAAIVLEHYEAMLGHYGDTLGMRIARKHLGWYLEAVKPADEIGAWRAALLTEDDPRAVAAAIPDAFAAGQLECAA</sequence>
<dbReference type="InterPro" id="IPR001269">
    <property type="entry name" value="DUS_fam"/>
</dbReference>
<evidence type="ECO:0000256" key="6">
    <source>
        <dbReference type="ARBA" id="ARBA00022694"/>
    </source>
</evidence>
<dbReference type="PIRSF" id="PIRSF006621">
    <property type="entry name" value="Dus"/>
    <property type="match status" value="1"/>
</dbReference>
<dbReference type="InterPro" id="IPR018517">
    <property type="entry name" value="tRNA_hU_synthase_CS"/>
</dbReference>
<keyword evidence="17" id="KW-1185">Reference proteome</keyword>
<dbReference type="PANTHER" id="PTHR45846">
    <property type="entry name" value="TRNA-DIHYDROURIDINE(47) SYNTHASE [NAD(P)(+)]-LIKE"/>
    <property type="match status" value="1"/>
</dbReference>
<dbReference type="NCBIfam" id="TIGR00737">
    <property type="entry name" value="nifR3_yhdG"/>
    <property type="match status" value="1"/>
</dbReference>
<keyword evidence="6 12" id="KW-0819">tRNA processing</keyword>
<comment type="function">
    <text evidence="2 12">Catalyzes the synthesis of 5,6-dihydrouridine (D), a modified base found in the D-loop of most tRNAs, via the reduction of the C5-C6 double bond in target uridines.</text>
</comment>
<protein>
    <recommendedName>
        <fullName evidence="12">tRNA-dihydrouridine synthase</fullName>
        <ecNumber evidence="12">1.3.1.-</ecNumber>
    </recommendedName>
</protein>
<evidence type="ECO:0000313" key="16">
    <source>
        <dbReference type="EMBL" id="MCT8974168.1"/>
    </source>
</evidence>
<dbReference type="InterPro" id="IPR024036">
    <property type="entry name" value="tRNA-dHydroUridine_Synthase_C"/>
</dbReference>
<dbReference type="GO" id="GO:0000049">
    <property type="term" value="F:tRNA binding"/>
    <property type="evidence" value="ECO:0007669"/>
    <property type="project" value="UniProtKB-KW"/>
</dbReference>
<keyword evidence="3" id="KW-0820">tRNA-binding</keyword>
<dbReference type="Gene3D" id="1.10.1200.80">
    <property type="entry name" value="Putative flavin oxidoreducatase, domain 2"/>
    <property type="match status" value="1"/>
</dbReference>
<feature type="binding site" evidence="14">
    <location>
        <begin position="207"/>
        <end position="208"/>
    </location>
    <ligand>
        <name>FMN</name>
        <dbReference type="ChEBI" id="CHEBI:58210"/>
    </ligand>
</feature>
<dbReference type="InterPro" id="IPR004652">
    <property type="entry name" value="DusB-like"/>
</dbReference>
<feature type="active site" description="Proton donor" evidence="13">
    <location>
        <position position="83"/>
    </location>
</feature>
<evidence type="ECO:0000256" key="14">
    <source>
        <dbReference type="PIRSR" id="PIRSR006621-2"/>
    </source>
</evidence>
<evidence type="ECO:0000256" key="8">
    <source>
        <dbReference type="ARBA" id="ARBA00022884"/>
    </source>
</evidence>
<name>A0AAW5R5I0_9HYPH</name>
<feature type="binding site" evidence="14">
    <location>
        <position position="122"/>
    </location>
    <ligand>
        <name>FMN</name>
        <dbReference type="ChEBI" id="CHEBI:58210"/>
    </ligand>
</feature>
<feature type="binding site" evidence="14">
    <location>
        <position position="152"/>
    </location>
    <ligand>
        <name>FMN</name>
        <dbReference type="ChEBI" id="CHEBI:58210"/>
    </ligand>
</feature>
<evidence type="ECO:0000256" key="5">
    <source>
        <dbReference type="ARBA" id="ARBA00022643"/>
    </source>
</evidence>
<feature type="binding site" evidence="14">
    <location>
        <position position="53"/>
    </location>
    <ligand>
        <name>FMN</name>
        <dbReference type="ChEBI" id="CHEBI:58210"/>
    </ligand>
</feature>
<gene>
    <name evidence="16" type="primary">dusB</name>
    <name evidence="16" type="ORF">MUB46_20070</name>
</gene>
<dbReference type="PROSITE" id="PS01136">
    <property type="entry name" value="UPF0034"/>
    <property type="match status" value="1"/>
</dbReference>
<keyword evidence="4 12" id="KW-0285">Flavoprotein</keyword>
<dbReference type="Gene3D" id="3.20.20.70">
    <property type="entry name" value="Aldolase class I"/>
    <property type="match status" value="1"/>
</dbReference>
<reference evidence="16 17" key="1">
    <citation type="submission" date="2022-04" db="EMBL/GenBank/DDBJ databases">
        <authorList>
            <person name="Ye Y.-Q."/>
            <person name="Du Z.-J."/>
        </authorList>
    </citation>
    <scope>NUCLEOTIDE SEQUENCE [LARGE SCALE GENOMIC DNA]</scope>
    <source>
        <strain evidence="16 17">A6E488</strain>
    </source>
</reference>
<comment type="similarity">
    <text evidence="12">Belongs to the dus family.</text>
</comment>
<dbReference type="EC" id="1.3.1.-" evidence="12"/>
<comment type="catalytic activity">
    <reaction evidence="10">
        <text>a 5,6-dihydrouridine in tRNA + NADP(+) = a uridine in tRNA + NADPH + H(+)</text>
        <dbReference type="Rhea" id="RHEA:23624"/>
        <dbReference type="Rhea" id="RHEA-COMP:13339"/>
        <dbReference type="Rhea" id="RHEA-COMP:13887"/>
        <dbReference type="ChEBI" id="CHEBI:15378"/>
        <dbReference type="ChEBI" id="CHEBI:57783"/>
        <dbReference type="ChEBI" id="CHEBI:58349"/>
        <dbReference type="ChEBI" id="CHEBI:65315"/>
        <dbReference type="ChEBI" id="CHEBI:74443"/>
    </reaction>
</comment>
<dbReference type="SUPFAM" id="SSF51395">
    <property type="entry name" value="FMN-linked oxidoreductases"/>
    <property type="match status" value="1"/>
</dbReference>
<keyword evidence="14" id="KW-0547">Nucleotide-binding</keyword>
<dbReference type="PANTHER" id="PTHR45846:SF1">
    <property type="entry name" value="TRNA-DIHYDROURIDINE(47) SYNTHASE [NAD(P)(+)]-LIKE"/>
    <property type="match status" value="1"/>
</dbReference>
<evidence type="ECO:0000256" key="2">
    <source>
        <dbReference type="ARBA" id="ARBA00002790"/>
    </source>
</evidence>
<evidence type="ECO:0000256" key="4">
    <source>
        <dbReference type="ARBA" id="ARBA00022630"/>
    </source>
</evidence>
<dbReference type="InterPro" id="IPR035587">
    <property type="entry name" value="DUS-like_FMN-bd"/>
</dbReference>
<evidence type="ECO:0000256" key="11">
    <source>
        <dbReference type="ARBA" id="ARBA00048802"/>
    </source>
</evidence>
<evidence type="ECO:0000259" key="15">
    <source>
        <dbReference type="Pfam" id="PF01207"/>
    </source>
</evidence>
<dbReference type="InterPro" id="IPR013785">
    <property type="entry name" value="Aldolase_TIM"/>
</dbReference>
<feature type="domain" description="DUS-like FMN-binding" evidence="15">
    <location>
        <begin position="1"/>
        <end position="288"/>
    </location>
</feature>
<organism evidence="16 17">
    <name type="scientific">Microbaculum marinisediminis</name>
    <dbReference type="NCBI Taxonomy" id="2931392"/>
    <lineage>
        <taxon>Bacteria</taxon>
        <taxon>Pseudomonadati</taxon>
        <taxon>Pseudomonadota</taxon>
        <taxon>Alphaproteobacteria</taxon>
        <taxon>Hyphomicrobiales</taxon>
        <taxon>Tepidamorphaceae</taxon>
        <taxon>Microbaculum</taxon>
    </lineage>
</organism>
<evidence type="ECO:0000256" key="1">
    <source>
        <dbReference type="ARBA" id="ARBA00001917"/>
    </source>
</evidence>
<dbReference type="Pfam" id="PF01207">
    <property type="entry name" value="Dus"/>
    <property type="match status" value="1"/>
</dbReference>
<dbReference type="EMBL" id="JALIDZ010000010">
    <property type="protein sequence ID" value="MCT8974168.1"/>
    <property type="molecule type" value="Genomic_DNA"/>
</dbReference>
<keyword evidence="5 12" id="KW-0288">FMN</keyword>
<evidence type="ECO:0000256" key="9">
    <source>
        <dbReference type="ARBA" id="ARBA00023002"/>
    </source>
</evidence>
<comment type="caution">
    <text evidence="16">The sequence shown here is derived from an EMBL/GenBank/DDBJ whole genome shotgun (WGS) entry which is preliminary data.</text>
</comment>
<evidence type="ECO:0000256" key="7">
    <source>
        <dbReference type="ARBA" id="ARBA00022857"/>
    </source>
</evidence>
<evidence type="ECO:0000313" key="17">
    <source>
        <dbReference type="Proteomes" id="UP001320898"/>
    </source>
</evidence>
<evidence type="ECO:0000256" key="3">
    <source>
        <dbReference type="ARBA" id="ARBA00022555"/>
    </source>
</evidence>
<proteinExistence type="inferred from homology"/>
<comment type="catalytic activity">
    <reaction evidence="11">
        <text>a 5,6-dihydrouridine in tRNA + NAD(+) = a uridine in tRNA + NADH + H(+)</text>
        <dbReference type="Rhea" id="RHEA:54452"/>
        <dbReference type="Rhea" id="RHEA-COMP:13339"/>
        <dbReference type="Rhea" id="RHEA-COMP:13887"/>
        <dbReference type="ChEBI" id="CHEBI:15378"/>
        <dbReference type="ChEBI" id="CHEBI:57540"/>
        <dbReference type="ChEBI" id="CHEBI:57945"/>
        <dbReference type="ChEBI" id="CHEBI:65315"/>
        <dbReference type="ChEBI" id="CHEBI:74443"/>
    </reaction>
</comment>
<dbReference type="GO" id="GO:0050660">
    <property type="term" value="F:flavin adenine dinucleotide binding"/>
    <property type="evidence" value="ECO:0007669"/>
    <property type="project" value="InterPro"/>
</dbReference>
<keyword evidence="9 12" id="KW-0560">Oxidoreductase</keyword>
<comment type="cofactor">
    <cofactor evidence="1 12 14">
        <name>FMN</name>
        <dbReference type="ChEBI" id="CHEBI:58210"/>
    </cofactor>
</comment>
<dbReference type="Proteomes" id="UP001320898">
    <property type="component" value="Unassembled WGS sequence"/>
</dbReference>
<keyword evidence="7" id="KW-0521">NADP</keyword>
<dbReference type="CDD" id="cd02801">
    <property type="entry name" value="DUS_like_FMN"/>
    <property type="match status" value="1"/>
</dbReference>
<evidence type="ECO:0000256" key="13">
    <source>
        <dbReference type="PIRSR" id="PIRSR006621-1"/>
    </source>
</evidence>